<evidence type="ECO:0000313" key="1">
    <source>
        <dbReference type="EMBL" id="RHF76153.1"/>
    </source>
</evidence>
<name>A0A414Q5T9_9FIRM</name>
<reference evidence="1 2" key="1">
    <citation type="submission" date="2018-08" db="EMBL/GenBank/DDBJ databases">
        <title>A genome reference for cultivated species of the human gut microbiota.</title>
        <authorList>
            <person name="Zou Y."/>
            <person name="Xue W."/>
            <person name="Luo G."/>
        </authorList>
    </citation>
    <scope>NUCLEOTIDE SEQUENCE [LARGE SCALE GENOMIC DNA]</scope>
    <source>
        <strain evidence="1 2">AM23-3</strain>
    </source>
</reference>
<comment type="caution">
    <text evidence="1">The sequence shown here is derived from an EMBL/GenBank/DDBJ whole genome shotgun (WGS) entry which is preliminary data.</text>
</comment>
<evidence type="ECO:0000313" key="2">
    <source>
        <dbReference type="Proteomes" id="UP000284579"/>
    </source>
</evidence>
<dbReference type="EMBL" id="QRHO01000119">
    <property type="protein sequence ID" value="RHF76153.1"/>
    <property type="molecule type" value="Genomic_DNA"/>
</dbReference>
<sequence length="104" mass="12292">MYGVSRSYRVFLLAGMPVCYIYRQQEGRQAELPKGRRDFKMATLDVTEERRRAIDRVNRAYADEDYDRYERLIECYCQRFGFDGDYGLFEDACTDARMFGHGIG</sequence>
<gene>
    <name evidence="1" type="ORF">DW656_18290</name>
</gene>
<dbReference type="Proteomes" id="UP000284579">
    <property type="component" value="Unassembled WGS sequence"/>
</dbReference>
<protein>
    <submittedName>
        <fullName evidence="1">Uncharacterized protein</fullName>
    </submittedName>
</protein>
<organism evidence="1 2">
    <name type="scientific">Coprococcus comes</name>
    <dbReference type="NCBI Taxonomy" id="410072"/>
    <lineage>
        <taxon>Bacteria</taxon>
        <taxon>Bacillati</taxon>
        <taxon>Bacillota</taxon>
        <taxon>Clostridia</taxon>
        <taxon>Lachnospirales</taxon>
        <taxon>Lachnospiraceae</taxon>
        <taxon>Coprococcus</taxon>
    </lineage>
</organism>
<dbReference type="AlphaFoldDB" id="A0A414Q5T9"/>
<accession>A0A414Q5T9</accession>
<proteinExistence type="predicted"/>